<dbReference type="KEGG" id="fpl:Ferp_2168"/>
<proteinExistence type="predicted"/>
<reference evidence="2 3" key="2">
    <citation type="journal article" date="2011" name="Stand. Genomic Sci.">
        <title>Complete genome sequence of Ferroglobus placidus AEDII12DO.</title>
        <authorList>
            <person name="Anderson I."/>
            <person name="Risso C."/>
            <person name="Holmes D."/>
            <person name="Lucas S."/>
            <person name="Copeland A."/>
            <person name="Lapidus A."/>
            <person name="Cheng J.F."/>
            <person name="Bruce D."/>
            <person name="Goodwin L."/>
            <person name="Pitluck S."/>
            <person name="Saunders E."/>
            <person name="Brettin T."/>
            <person name="Detter J.C."/>
            <person name="Han C."/>
            <person name="Tapia R."/>
            <person name="Larimer F."/>
            <person name="Land M."/>
            <person name="Hauser L."/>
            <person name="Woyke T."/>
            <person name="Lovley D."/>
            <person name="Kyrpides N."/>
            <person name="Ivanova N."/>
        </authorList>
    </citation>
    <scope>NUCLEOTIDE SEQUENCE [LARGE SCALE GENOMIC DNA]</scope>
    <source>
        <strain evidence="3">DSM 10642 / AEDII12DO</strain>
    </source>
</reference>
<reference evidence="3" key="1">
    <citation type="submission" date="2010-02" db="EMBL/GenBank/DDBJ databases">
        <title>Complete sequence of Ferroglobus placidus DSM 10642.</title>
        <authorList>
            <consortium name="US DOE Joint Genome Institute"/>
            <person name="Lucas S."/>
            <person name="Copeland A."/>
            <person name="Lapidus A."/>
            <person name="Cheng J.-F."/>
            <person name="Bruce D."/>
            <person name="Goodwin L."/>
            <person name="Pitluck S."/>
            <person name="Saunders E."/>
            <person name="Brettin T."/>
            <person name="Detter J.C."/>
            <person name="Han C."/>
            <person name="Tapia R."/>
            <person name="Larimer F."/>
            <person name="Land M."/>
            <person name="Hauser L."/>
            <person name="Kyrpides N."/>
            <person name="Ivanova N."/>
            <person name="Holmes D."/>
            <person name="Lovley D."/>
            <person name="Kyrpides N."/>
            <person name="Anderson I.J."/>
            <person name="Woyke T."/>
        </authorList>
    </citation>
    <scope>NUCLEOTIDE SEQUENCE [LARGE SCALE GENOMIC DNA]</scope>
    <source>
        <strain evidence="3">DSM 10642 / AEDII12DO</strain>
    </source>
</reference>
<keyword evidence="3" id="KW-1185">Reference proteome</keyword>
<keyword evidence="1" id="KW-0472">Membrane</keyword>
<dbReference type="eggNOG" id="arCOG05096">
    <property type="taxonomic scope" value="Archaea"/>
</dbReference>
<dbReference type="GeneID" id="8779706"/>
<evidence type="ECO:0008006" key="4">
    <source>
        <dbReference type="Google" id="ProtNLM"/>
    </source>
</evidence>
<keyword evidence="1" id="KW-0812">Transmembrane</keyword>
<dbReference type="RefSeq" id="WP_012966636.1">
    <property type="nucleotide sequence ID" value="NC_013849.1"/>
</dbReference>
<keyword evidence="1" id="KW-1133">Transmembrane helix</keyword>
<feature type="transmembrane region" description="Helical" evidence="1">
    <location>
        <begin position="98"/>
        <end position="116"/>
    </location>
</feature>
<organism evidence="2 3">
    <name type="scientific">Ferroglobus placidus (strain DSM 10642 / AEDII12DO)</name>
    <dbReference type="NCBI Taxonomy" id="589924"/>
    <lineage>
        <taxon>Archaea</taxon>
        <taxon>Methanobacteriati</taxon>
        <taxon>Methanobacteriota</taxon>
        <taxon>Archaeoglobi</taxon>
        <taxon>Archaeoglobales</taxon>
        <taxon>Archaeoglobaceae</taxon>
        <taxon>Ferroglobus</taxon>
    </lineage>
</organism>
<evidence type="ECO:0000313" key="2">
    <source>
        <dbReference type="EMBL" id="ADC66298.1"/>
    </source>
</evidence>
<feature type="transmembrane region" description="Helical" evidence="1">
    <location>
        <begin position="20"/>
        <end position="41"/>
    </location>
</feature>
<dbReference type="EMBL" id="CP001899">
    <property type="protein sequence ID" value="ADC66298.1"/>
    <property type="molecule type" value="Genomic_DNA"/>
</dbReference>
<dbReference type="Proteomes" id="UP000002613">
    <property type="component" value="Chromosome"/>
</dbReference>
<feature type="transmembrane region" description="Helical" evidence="1">
    <location>
        <begin position="53"/>
        <end position="77"/>
    </location>
</feature>
<dbReference type="STRING" id="589924.Ferp_2168"/>
<dbReference type="AlphaFoldDB" id="D3S0Q7"/>
<evidence type="ECO:0000313" key="3">
    <source>
        <dbReference type="Proteomes" id="UP000002613"/>
    </source>
</evidence>
<feature type="transmembrane region" description="Helical" evidence="1">
    <location>
        <begin position="128"/>
        <end position="149"/>
    </location>
</feature>
<sequence>MCKNRILKDYSKRIRRFKELIKKSIWIIGAILVFVLTFIFPTNINVKTDDVRYLLSASAQVEATIIAIFISILLVAIQLTLKDYSEIVLDVYRKNKSFWSILILYLVSIVILLISLANVEALTNWIKIYIFLVVINLLILLPYIILYTFELLSPQKIAEKFTNMYKISYNNGDNFNILRKYIEISEKSIDSHNVKFGVSILDKIRKSVSEELKVINYELIKDISKLEDILLFFENISFWLRALTLYIIDRYEHRIITKNESDWLMNIIIKILRDLWANLVIGLYPFYSNQETEEKLERCLNRCLIELETIVGKLKTVPDLEDNLSNFLNVIPFRQIEDLASKNKKLEHIAERVKKLKSP</sequence>
<name>D3S0Q7_FERPA</name>
<dbReference type="PaxDb" id="589924-Ferp_2168"/>
<dbReference type="OrthoDB" id="102301at2157"/>
<accession>D3S0Q7</accession>
<dbReference type="HOGENOM" id="CLU_770745_0_0_2"/>
<protein>
    <recommendedName>
        <fullName evidence="4">DUF2254 domain-containing protein</fullName>
    </recommendedName>
</protein>
<evidence type="ECO:0000256" key="1">
    <source>
        <dbReference type="SAM" id="Phobius"/>
    </source>
</evidence>
<gene>
    <name evidence="2" type="ordered locus">Ferp_2168</name>
</gene>